<comment type="caution">
    <text evidence="1">The sequence shown here is derived from an EMBL/GenBank/DDBJ whole genome shotgun (WGS) entry which is preliminary data.</text>
</comment>
<keyword evidence="2" id="KW-1185">Reference proteome</keyword>
<sequence length="100" mass="11870">MRRDAGSRYRDSSAEFARSLETRFETLIWPATQKWVYTEHNEPDIRVVGGTFNLAECRAVAERLFVQFGVVEEIQLGFEHEFEFEKKEKKEKKERLVGRE</sequence>
<protein>
    <submittedName>
        <fullName evidence="1">Uncharacterized protein</fullName>
    </submittedName>
</protein>
<dbReference type="Proteomes" id="UP000192639">
    <property type="component" value="Unassembled WGS sequence"/>
</dbReference>
<evidence type="ECO:0000313" key="1">
    <source>
        <dbReference type="EMBL" id="ORD92815.1"/>
    </source>
</evidence>
<dbReference type="AlphaFoldDB" id="A0A1Y1S4B8"/>
<name>A0A1Y1S4B8_9MICR</name>
<accession>A0A1Y1S4B8</accession>
<dbReference type="EMBL" id="LWDP01000451">
    <property type="protein sequence ID" value="ORD92815.1"/>
    <property type="molecule type" value="Genomic_DNA"/>
</dbReference>
<organism evidence="1 2">
    <name type="scientific">Enterospora canceri</name>
    <dbReference type="NCBI Taxonomy" id="1081671"/>
    <lineage>
        <taxon>Eukaryota</taxon>
        <taxon>Fungi</taxon>
        <taxon>Fungi incertae sedis</taxon>
        <taxon>Microsporidia</taxon>
        <taxon>Enterocytozoonidae</taxon>
        <taxon>Enterospora</taxon>
    </lineage>
</organism>
<evidence type="ECO:0000313" key="2">
    <source>
        <dbReference type="Proteomes" id="UP000192639"/>
    </source>
</evidence>
<dbReference type="VEuPathDB" id="MicrosporidiaDB:ECANGB1_216"/>
<dbReference type="OrthoDB" id="10566244at2759"/>
<reference evidence="1 2" key="1">
    <citation type="journal article" date="2017" name="Environ. Microbiol.">
        <title>Decay of the glycolytic pathway and adaptation to intranuclear parasitism within Enterocytozoonidae microsporidia.</title>
        <authorList>
            <person name="Wiredu Boakye D."/>
            <person name="Jaroenlak P."/>
            <person name="Prachumwat A."/>
            <person name="Williams T.A."/>
            <person name="Bateman K.S."/>
            <person name="Itsathitphaisarn O."/>
            <person name="Sritunyalucksana K."/>
            <person name="Paszkiewicz K.H."/>
            <person name="Moore K.A."/>
            <person name="Stentiford G.D."/>
            <person name="Williams B.A."/>
        </authorList>
    </citation>
    <scope>NUCLEOTIDE SEQUENCE [LARGE SCALE GENOMIC DNA]</scope>
    <source>
        <strain evidence="1 2">GB1</strain>
    </source>
</reference>
<gene>
    <name evidence="1" type="ORF">ECANGB1_216</name>
</gene>
<proteinExistence type="predicted"/>